<accession>A0A8T0HQN9</accession>
<organism evidence="2 3">
    <name type="scientific">Ceratodon purpureus</name>
    <name type="common">Fire moss</name>
    <name type="synonym">Dicranum purpureum</name>
    <dbReference type="NCBI Taxonomy" id="3225"/>
    <lineage>
        <taxon>Eukaryota</taxon>
        <taxon>Viridiplantae</taxon>
        <taxon>Streptophyta</taxon>
        <taxon>Embryophyta</taxon>
        <taxon>Bryophyta</taxon>
        <taxon>Bryophytina</taxon>
        <taxon>Bryopsida</taxon>
        <taxon>Dicranidae</taxon>
        <taxon>Pseudoditrichales</taxon>
        <taxon>Ditrichaceae</taxon>
        <taxon>Ceratodon</taxon>
    </lineage>
</organism>
<comment type="caution">
    <text evidence="2">The sequence shown here is derived from an EMBL/GenBank/DDBJ whole genome shotgun (WGS) entry which is preliminary data.</text>
</comment>
<evidence type="ECO:0000313" key="3">
    <source>
        <dbReference type="Proteomes" id="UP000822688"/>
    </source>
</evidence>
<gene>
    <name evidence="2" type="ORF">KC19_VG160400</name>
</gene>
<keyword evidence="1" id="KW-0732">Signal</keyword>
<protein>
    <recommendedName>
        <fullName evidence="4">Secreted protein</fullName>
    </recommendedName>
</protein>
<proteinExistence type="predicted"/>
<reference evidence="2" key="1">
    <citation type="submission" date="2020-06" db="EMBL/GenBank/DDBJ databases">
        <title>WGS assembly of Ceratodon purpureus strain R40.</title>
        <authorList>
            <person name="Carey S.B."/>
            <person name="Jenkins J."/>
            <person name="Shu S."/>
            <person name="Lovell J.T."/>
            <person name="Sreedasyam A."/>
            <person name="Maumus F."/>
            <person name="Tiley G.P."/>
            <person name="Fernandez-Pozo N."/>
            <person name="Barry K."/>
            <person name="Chen C."/>
            <person name="Wang M."/>
            <person name="Lipzen A."/>
            <person name="Daum C."/>
            <person name="Saski C.A."/>
            <person name="Payton A.C."/>
            <person name="Mcbreen J.C."/>
            <person name="Conrad R.E."/>
            <person name="Kollar L.M."/>
            <person name="Olsson S."/>
            <person name="Huttunen S."/>
            <person name="Landis J.B."/>
            <person name="Wickett N.J."/>
            <person name="Johnson M.G."/>
            <person name="Rensing S.A."/>
            <person name="Grimwood J."/>
            <person name="Schmutz J."/>
            <person name="Mcdaniel S.F."/>
        </authorList>
    </citation>
    <scope>NUCLEOTIDE SEQUENCE</scope>
    <source>
        <strain evidence="2">R40</strain>
    </source>
</reference>
<sequence length="69" mass="7615">MQGCREGGRWWPILLTTMQLVLRSGVDFCCDQRTPGGSSGDLDGGIWVEFQIWFTGGVGIELVYCTARS</sequence>
<keyword evidence="3" id="KW-1185">Reference proteome</keyword>
<feature type="chain" id="PRO_5035917714" description="Secreted protein" evidence="1">
    <location>
        <begin position="24"/>
        <end position="69"/>
    </location>
</feature>
<dbReference type="AlphaFoldDB" id="A0A8T0HQN9"/>
<feature type="signal peptide" evidence="1">
    <location>
        <begin position="1"/>
        <end position="23"/>
    </location>
</feature>
<evidence type="ECO:0000313" key="2">
    <source>
        <dbReference type="EMBL" id="KAG0573234.1"/>
    </source>
</evidence>
<name>A0A8T0HQN9_CERPU</name>
<dbReference type="Proteomes" id="UP000822688">
    <property type="component" value="Chromosome V"/>
</dbReference>
<dbReference type="EMBL" id="CM026426">
    <property type="protein sequence ID" value="KAG0573234.1"/>
    <property type="molecule type" value="Genomic_DNA"/>
</dbReference>
<evidence type="ECO:0008006" key="4">
    <source>
        <dbReference type="Google" id="ProtNLM"/>
    </source>
</evidence>
<evidence type="ECO:0000256" key="1">
    <source>
        <dbReference type="SAM" id="SignalP"/>
    </source>
</evidence>